<organism evidence="9 10">
    <name type="scientific">Alloyangia pacifica</name>
    <dbReference type="NCBI Taxonomy" id="311180"/>
    <lineage>
        <taxon>Bacteria</taxon>
        <taxon>Pseudomonadati</taxon>
        <taxon>Pseudomonadota</taxon>
        <taxon>Alphaproteobacteria</taxon>
        <taxon>Rhodobacterales</taxon>
        <taxon>Roseobacteraceae</taxon>
        <taxon>Alloyangia</taxon>
    </lineage>
</organism>
<evidence type="ECO:0000259" key="8">
    <source>
        <dbReference type="PROSITE" id="PS50928"/>
    </source>
</evidence>
<gene>
    <name evidence="9" type="ORF">CEW88_13410</name>
</gene>
<feature type="transmembrane region" description="Helical" evidence="7">
    <location>
        <begin position="130"/>
        <end position="153"/>
    </location>
</feature>
<keyword evidence="3" id="KW-1003">Cell membrane</keyword>
<dbReference type="AlphaFoldDB" id="A0A2U8HFR1"/>
<dbReference type="Pfam" id="PF00528">
    <property type="entry name" value="BPD_transp_1"/>
    <property type="match status" value="1"/>
</dbReference>
<dbReference type="OrthoDB" id="9783218at2"/>
<comment type="subcellular location">
    <subcellularLocation>
        <location evidence="1 7">Cell membrane</location>
        <topology evidence="1 7">Multi-pass membrane protein</topology>
    </subcellularLocation>
</comment>
<evidence type="ECO:0000256" key="6">
    <source>
        <dbReference type="ARBA" id="ARBA00023136"/>
    </source>
</evidence>
<dbReference type="EMBL" id="CP022190">
    <property type="protein sequence ID" value="AWI84789.1"/>
    <property type="molecule type" value="Genomic_DNA"/>
</dbReference>
<dbReference type="GO" id="GO:0005886">
    <property type="term" value="C:plasma membrane"/>
    <property type="evidence" value="ECO:0007669"/>
    <property type="project" value="UniProtKB-SubCell"/>
</dbReference>
<dbReference type="GO" id="GO:0055085">
    <property type="term" value="P:transmembrane transport"/>
    <property type="evidence" value="ECO:0007669"/>
    <property type="project" value="InterPro"/>
</dbReference>
<accession>A0A2U8HFR1</accession>
<evidence type="ECO:0000313" key="10">
    <source>
        <dbReference type="Proteomes" id="UP000244915"/>
    </source>
</evidence>
<dbReference type="Gene3D" id="1.10.3720.10">
    <property type="entry name" value="MetI-like"/>
    <property type="match status" value="1"/>
</dbReference>
<evidence type="ECO:0000256" key="7">
    <source>
        <dbReference type="RuleBase" id="RU363032"/>
    </source>
</evidence>
<dbReference type="InterPro" id="IPR035906">
    <property type="entry name" value="MetI-like_sf"/>
</dbReference>
<keyword evidence="4 7" id="KW-0812">Transmembrane</keyword>
<keyword evidence="2 7" id="KW-0813">Transport</keyword>
<evidence type="ECO:0000256" key="2">
    <source>
        <dbReference type="ARBA" id="ARBA00022448"/>
    </source>
</evidence>
<evidence type="ECO:0000256" key="4">
    <source>
        <dbReference type="ARBA" id="ARBA00022692"/>
    </source>
</evidence>
<feature type="transmembrane region" description="Helical" evidence="7">
    <location>
        <begin position="248"/>
        <end position="267"/>
    </location>
</feature>
<keyword evidence="5 7" id="KW-1133">Transmembrane helix</keyword>
<sequence length="285" mass="29845">MSNSAERTLVVPTGRRRPERRAQRQGLVALVLLGTVLLGAALLPDGALSVDAAARALPPQRTHLMGTDLLGRDIAARTLAALAQSVQVGLLAAGASTLVAMVLGLAATFGRVTDHAVGVLTELALGLPHFVLLIMVAFATGGGTTGVIVAVALTHWPRLARVLRHEAQTIAASEYVATSRALGRSRSWVARHHLVPHLVPQIVAGFILIFPHAILHEAGLSFIGLGIEPHLPSIGVMLSESLREIMAGHWWVAAAPGLGLMLVALAFERFGEALRQLSDPAGGMA</sequence>
<evidence type="ECO:0000313" key="9">
    <source>
        <dbReference type="EMBL" id="AWI84789.1"/>
    </source>
</evidence>
<feature type="domain" description="ABC transmembrane type-1" evidence="8">
    <location>
        <begin position="82"/>
        <end position="271"/>
    </location>
</feature>
<feature type="transmembrane region" description="Helical" evidence="7">
    <location>
        <begin position="88"/>
        <end position="109"/>
    </location>
</feature>
<name>A0A2U8HFR1_9RHOB</name>
<keyword evidence="6 7" id="KW-0472">Membrane</keyword>
<dbReference type="SUPFAM" id="SSF161098">
    <property type="entry name" value="MetI-like"/>
    <property type="match status" value="1"/>
</dbReference>
<dbReference type="Proteomes" id="UP000244915">
    <property type="component" value="Chromosome 2"/>
</dbReference>
<dbReference type="CDD" id="cd06261">
    <property type="entry name" value="TM_PBP2"/>
    <property type="match status" value="1"/>
</dbReference>
<dbReference type="InterPro" id="IPR000515">
    <property type="entry name" value="MetI-like"/>
</dbReference>
<dbReference type="KEGG" id="ypac:CEW88_13410"/>
<evidence type="ECO:0000256" key="5">
    <source>
        <dbReference type="ARBA" id="ARBA00022989"/>
    </source>
</evidence>
<dbReference type="PANTHER" id="PTHR43386">
    <property type="entry name" value="OLIGOPEPTIDE TRANSPORT SYSTEM PERMEASE PROTEIN APPC"/>
    <property type="match status" value="1"/>
</dbReference>
<dbReference type="RefSeq" id="WP_108967966.1">
    <property type="nucleotide sequence ID" value="NZ_CP022190.1"/>
</dbReference>
<feature type="transmembrane region" description="Helical" evidence="7">
    <location>
        <begin position="202"/>
        <end position="227"/>
    </location>
</feature>
<proteinExistence type="inferred from homology"/>
<evidence type="ECO:0000256" key="1">
    <source>
        <dbReference type="ARBA" id="ARBA00004651"/>
    </source>
</evidence>
<reference evidence="9 10" key="1">
    <citation type="submission" date="2017-06" db="EMBL/GenBank/DDBJ databases">
        <title>Yangia sp. YSBP01 complete genome sequence.</title>
        <authorList>
            <person name="Woo J.-H."/>
            <person name="Kim H.-S."/>
        </authorList>
    </citation>
    <scope>NUCLEOTIDE SEQUENCE [LARGE SCALE GENOMIC DNA]</scope>
    <source>
        <strain evidence="9 10">YSBP01</strain>
    </source>
</reference>
<dbReference type="PANTHER" id="PTHR43386:SF23">
    <property type="entry name" value="ABC TRANSPORTER"/>
    <property type="match status" value="1"/>
</dbReference>
<protein>
    <submittedName>
        <fullName evidence="9">Peptide ABC transporter permease</fullName>
    </submittedName>
</protein>
<dbReference type="InterPro" id="IPR050366">
    <property type="entry name" value="BP-dependent_transpt_permease"/>
</dbReference>
<dbReference type="PROSITE" id="PS50928">
    <property type="entry name" value="ABC_TM1"/>
    <property type="match status" value="1"/>
</dbReference>
<comment type="similarity">
    <text evidence="7">Belongs to the binding-protein-dependent transport system permease family.</text>
</comment>
<evidence type="ECO:0000256" key="3">
    <source>
        <dbReference type="ARBA" id="ARBA00022475"/>
    </source>
</evidence>